<reference evidence="1" key="1">
    <citation type="submission" date="2019-08" db="EMBL/GenBank/DDBJ databases">
        <title>The genome of the North American firefly Photinus pyralis.</title>
        <authorList>
            <consortium name="Photinus pyralis genome working group"/>
            <person name="Fallon T.R."/>
            <person name="Sander Lower S.E."/>
            <person name="Weng J.-K."/>
        </authorList>
    </citation>
    <scope>NUCLEOTIDE SEQUENCE</scope>
    <source>
        <strain evidence="1">TRF0915ILg1</strain>
        <tissue evidence="1">Whole body</tissue>
    </source>
</reference>
<accession>A0A8K0GBS9</accession>
<sequence>MLNSNDNTSTSEDLLAAVLINNNISTSDDLLAAELINNNLSTLEDLPAAEFINNNASTSEDSASTAGTPVLLVALEGEAVDRKKKRFVARNMWKYGRRRRIWIENSMLFMPKKEGNIKEQREHAAQNLKRSAEKMKDTSSKKFKVVLMSSTILIDVSKVDKKFIRCKQL</sequence>
<evidence type="ECO:0000313" key="2">
    <source>
        <dbReference type="Proteomes" id="UP000801492"/>
    </source>
</evidence>
<evidence type="ECO:0000313" key="1">
    <source>
        <dbReference type="EMBL" id="KAF2893729.1"/>
    </source>
</evidence>
<dbReference type="EMBL" id="VTPC01007700">
    <property type="protein sequence ID" value="KAF2893729.1"/>
    <property type="molecule type" value="Genomic_DNA"/>
</dbReference>
<keyword evidence="2" id="KW-1185">Reference proteome</keyword>
<gene>
    <name evidence="1" type="ORF">ILUMI_12444</name>
</gene>
<dbReference type="OrthoDB" id="5836254at2759"/>
<proteinExistence type="predicted"/>
<comment type="caution">
    <text evidence="1">The sequence shown here is derived from an EMBL/GenBank/DDBJ whole genome shotgun (WGS) entry which is preliminary data.</text>
</comment>
<dbReference type="Proteomes" id="UP000801492">
    <property type="component" value="Unassembled WGS sequence"/>
</dbReference>
<dbReference type="AlphaFoldDB" id="A0A8K0GBS9"/>
<organism evidence="1 2">
    <name type="scientific">Ignelater luminosus</name>
    <name type="common">Cucubano</name>
    <name type="synonym">Pyrophorus luminosus</name>
    <dbReference type="NCBI Taxonomy" id="2038154"/>
    <lineage>
        <taxon>Eukaryota</taxon>
        <taxon>Metazoa</taxon>
        <taxon>Ecdysozoa</taxon>
        <taxon>Arthropoda</taxon>
        <taxon>Hexapoda</taxon>
        <taxon>Insecta</taxon>
        <taxon>Pterygota</taxon>
        <taxon>Neoptera</taxon>
        <taxon>Endopterygota</taxon>
        <taxon>Coleoptera</taxon>
        <taxon>Polyphaga</taxon>
        <taxon>Elateriformia</taxon>
        <taxon>Elateroidea</taxon>
        <taxon>Elateridae</taxon>
        <taxon>Agrypninae</taxon>
        <taxon>Pyrophorini</taxon>
        <taxon>Ignelater</taxon>
    </lineage>
</organism>
<protein>
    <submittedName>
        <fullName evidence="1">Uncharacterized protein</fullName>
    </submittedName>
</protein>
<name>A0A8K0GBS9_IGNLU</name>